<reference evidence="16" key="1">
    <citation type="submission" date="2016-09" db="EMBL/GenBank/DDBJ databases">
        <authorList>
            <person name="Strepis N."/>
        </authorList>
    </citation>
    <scope>NUCLEOTIDE SEQUENCE [LARGE SCALE GENOMIC DNA]</scope>
</reference>
<organism evidence="15 16">
    <name type="scientific">Actinomyces glycerinitolerans</name>
    <dbReference type="NCBI Taxonomy" id="1892869"/>
    <lineage>
        <taxon>Bacteria</taxon>
        <taxon>Bacillati</taxon>
        <taxon>Actinomycetota</taxon>
        <taxon>Actinomycetes</taxon>
        <taxon>Actinomycetales</taxon>
        <taxon>Actinomycetaceae</taxon>
        <taxon>Actinomyces</taxon>
    </lineage>
</organism>
<feature type="region of interest" description="Disordered" evidence="13">
    <location>
        <begin position="1"/>
        <end position="26"/>
    </location>
</feature>
<feature type="compositionally biased region" description="Polar residues" evidence="13">
    <location>
        <begin position="15"/>
        <end position="25"/>
    </location>
</feature>
<keyword evidence="16" id="KW-1185">Reference proteome</keyword>
<dbReference type="HAMAP" id="MF_00068">
    <property type="entry name" value="MurQ"/>
    <property type="match status" value="1"/>
</dbReference>
<dbReference type="SUPFAM" id="SSF53697">
    <property type="entry name" value="SIS domain"/>
    <property type="match status" value="1"/>
</dbReference>
<dbReference type="InterPro" id="IPR005486">
    <property type="entry name" value="Glucokinase_regulatory_CS"/>
</dbReference>
<dbReference type="GO" id="GO:0016835">
    <property type="term" value="F:carbon-oxygen lyase activity"/>
    <property type="evidence" value="ECO:0007669"/>
    <property type="project" value="UniProtKB-UniRule"/>
</dbReference>
<evidence type="ECO:0000256" key="4">
    <source>
        <dbReference type="ARBA" id="ARBA00051747"/>
    </source>
</evidence>
<dbReference type="RefSeq" id="WP_073329741.1">
    <property type="nucleotide sequence ID" value="NZ_FQTT01000010.1"/>
</dbReference>
<dbReference type="Proteomes" id="UP000184291">
    <property type="component" value="Unassembled WGS sequence"/>
</dbReference>
<dbReference type="FunFam" id="1.10.8.1080:FF:000001">
    <property type="entry name" value="N-acetylmuramic acid 6-phosphate etherase"/>
    <property type="match status" value="1"/>
</dbReference>
<comment type="miscellaneous">
    <text evidence="12">A lyase-type mechanism (elimination/hydration) is suggested for the cleavage of the lactyl ether bond of MurNAc 6-phosphate, with the formation of an alpha,beta-unsaturated aldehyde intermediate with (E)-stereochemistry, followed by the syn addition of water to give product.</text>
</comment>
<sequence length="350" mass="36196">MADLEAAAARDRQSQRLGITEQRNPASADLDRMSSLEIVTVMNKEDHKVADAVQQALPQIARAVDAVVAGLRSGGRLIYMGAGTSGRLGVLDAAECPPTFRTDPNLVVGLIAGGKGAMFTAVEGAEDSAELGVSDLNELQLTAQDVVIGVAASGRTPYVIGGLDRARELGATTISLACNTGARTSAHADIAIEIDNGPEVITGSSRLKAGTSQKLVLNMISTAAMVRMGKVYGNLMVDVAPNNTKLIERAERIVMAAAGCGREQARAALRAAGGHAKTAIVMVIRGVDAAQARRALDAADGFVRAAIEEPGATADPPRCAAALAERPSVQPDSIVFTQSDPVSPHGDTKE</sequence>
<comment type="pathway">
    <text evidence="6">Cell wall biogenesis.</text>
</comment>
<dbReference type="PANTHER" id="PTHR10088">
    <property type="entry name" value="GLUCOKINASE REGULATORY PROTEIN"/>
    <property type="match status" value="1"/>
</dbReference>
<dbReference type="EMBL" id="FQTT01000010">
    <property type="protein sequence ID" value="SHE25219.1"/>
    <property type="molecule type" value="Genomic_DNA"/>
</dbReference>
<accession>A0A1M4RZ64</accession>
<gene>
    <name evidence="12" type="primary">murQ</name>
    <name evidence="15" type="ORF">ACGLYG10_1435</name>
</gene>
<dbReference type="Pfam" id="PF22645">
    <property type="entry name" value="GKRP_SIS_N"/>
    <property type="match status" value="1"/>
</dbReference>
<proteinExistence type="inferred from homology"/>
<dbReference type="GO" id="GO:0097367">
    <property type="term" value="F:carbohydrate derivative binding"/>
    <property type="evidence" value="ECO:0007669"/>
    <property type="project" value="InterPro"/>
</dbReference>
<dbReference type="NCBIfam" id="NF003915">
    <property type="entry name" value="PRK05441.1"/>
    <property type="match status" value="1"/>
</dbReference>
<comment type="similarity">
    <text evidence="7 12">Belongs to the GCKR-like family. MurNAc-6-P etherase subfamily.</text>
</comment>
<evidence type="ECO:0000256" key="12">
    <source>
        <dbReference type="HAMAP-Rule" id="MF_00068"/>
    </source>
</evidence>
<feature type="domain" description="SIS" evidence="14">
    <location>
        <begin position="67"/>
        <end position="230"/>
    </location>
</feature>
<protein>
    <recommendedName>
        <fullName evidence="9 12">N-acetylmuramic acid 6-phosphate etherase</fullName>
        <shortName evidence="12">MurNAc-6-P etherase</shortName>
        <ecNumber evidence="8 12">4.2.1.126</ecNumber>
    </recommendedName>
    <alternativeName>
        <fullName evidence="11 12">N-acetylmuramic acid 6-phosphate hydrolase</fullName>
    </alternativeName>
    <alternativeName>
        <fullName evidence="10 12">N-acetylmuramic acid 6-phosphate lyase</fullName>
    </alternativeName>
</protein>
<evidence type="ECO:0000313" key="16">
    <source>
        <dbReference type="Proteomes" id="UP000184291"/>
    </source>
</evidence>
<dbReference type="NCBIfam" id="TIGR00274">
    <property type="entry name" value="N-acetylmuramic acid 6-phosphate etherase"/>
    <property type="match status" value="1"/>
</dbReference>
<dbReference type="Gene3D" id="1.10.8.1080">
    <property type="match status" value="1"/>
</dbReference>
<dbReference type="InterPro" id="IPR046348">
    <property type="entry name" value="SIS_dom_sf"/>
</dbReference>
<evidence type="ECO:0000259" key="14">
    <source>
        <dbReference type="PROSITE" id="PS51464"/>
    </source>
</evidence>
<keyword evidence="3 12" id="KW-0119">Carbohydrate metabolism</keyword>
<dbReference type="GO" id="GO:0016853">
    <property type="term" value="F:isomerase activity"/>
    <property type="evidence" value="ECO:0007669"/>
    <property type="project" value="UniProtKB-KW"/>
</dbReference>
<comment type="catalytic activity">
    <reaction evidence="4 12">
        <text>N-acetyl-D-muramate 6-phosphate + H2O = N-acetyl-D-glucosamine 6-phosphate + (R)-lactate</text>
        <dbReference type="Rhea" id="RHEA:26410"/>
        <dbReference type="ChEBI" id="CHEBI:15377"/>
        <dbReference type="ChEBI" id="CHEBI:16004"/>
        <dbReference type="ChEBI" id="CHEBI:57513"/>
        <dbReference type="ChEBI" id="CHEBI:58722"/>
        <dbReference type="EC" id="4.2.1.126"/>
    </reaction>
</comment>
<dbReference type="GO" id="GO:0016803">
    <property type="term" value="F:ether hydrolase activity"/>
    <property type="evidence" value="ECO:0007669"/>
    <property type="project" value="TreeGrafter"/>
</dbReference>
<dbReference type="STRING" id="1892869.ACGLYG10_1435"/>
<name>A0A1M4RZ64_9ACTO</name>
<feature type="active site" description="Proton donor" evidence="12">
    <location>
        <position position="95"/>
    </location>
</feature>
<evidence type="ECO:0000256" key="2">
    <source>
        <dbReference type="ARBA" id="ARBA00023239"/>
    </source>
</evidence>
<dbReference type="FunFam" id="3.40.50.10490:FF:000014">
    <property type="entry name" value="N-acetylmuramic acid 6-phosphate etherase"/>
    <property type="match status" value="1"/>
</dbReference>
<dbReference type="GO" id="GO:0097173">
    <property type="term" value="P:N-acetylmuramic acid catabolic process"/>
    <property type="evidence" value="ECO:0007669"/>
    <property type="project" value="UniProtKB-UniPathway"/>
</dbReference>
<dbReference type="Gene3D" id="3.40.50.10490">
    <property type="entry name" value="Glucose-6-phosphate isomerase like protein, domain 1"/>
    <property type="match status" value="1"/>
</dbReference>
<dbReference type="UniPathway" id="UPA00342"/>
<evidence type="ECO:0000256" key="9">
    <source>
        <dbReference type="ARBA" id="ARBA00070061"/>
    </source>
</evidence>
<evidence type="ECO:0000256" key="13">
    <source>
        <dbReference type="SAM" id="MobiDB-lite"/>
    </source>
</evidence>
<comment type="subunit">
    <text evidence="1 12">Homodimer.</text>
</comment>
<dbReference type="OrthoDB" id="9813395at2"/>
<dbReference type="PANTHER" id="PTHR10088:SF4">
    <property type="entry name" value="GLUCOKINASE REGULATORY PROTEIN"/>
    <property type="match status" value="1"/>
</dbReference>
<evidence type="ECO:0000256" key="8">
    <source>
        <dbReference type="ARBA" id="ARBA00067056"/>
    </source>
</evidence>
<evidence type="ECO:0000256" key="7">
    <source>
        <dbReference type="ARBA" id="ARBA00061234"/>
    </source>
</evidence>
<dbReference type="GO" id="GO:0009254">
    <property type="term" value="P:peptidoglycan turnover"/>
    <property type="evidence" value="ECO:0007669"/>
    <property type="project" value="TreeGrafter"/>
</dbReference>
<dbReference type="PROSITE" id="PS51464">
    <property type="entry name" value="SIS"/>
    <property type="match status" value="1"/>
</dbReference>
<dbReference type="InterPro" id="IPR001347">
    <property type="entry name" value="SIS_dom"/>
</dbReference>
<dbReference type="GO" id="GO:0046348">
    <property type="term" value="P:amino sugar catabolic process"/>
    <property type="evidence" value="ECO:0007669"/>
    <property type="project" value="InterPro"/>
</dbReference>
<feature type="region of interest" description="Disordered" evidence="13">
    <location>
        <begin position="326"/>
        <end position="350"/>
    </location>
</feature>
<comment type="function">
    <text evidence="12">Specifically catalyzes the cleavage of the D-lactyl ether substituent of MurNAc 6-phosphate, producing GlcNAc 6-phosphate and D-lactate.</text>
</comment>
<dbReference type="EC" id="4.2.1.126" evidence="8 12"/>
<dbReference type="InterPro" id="IPR005488">
    <property type="entry name" value="Etherase_MurQ"/>
</dbReference>
<evidence type="ECO:0000313" key="15">
    <source>
        <dbReference type="EMBL" id="SHE25219.1"/>
    </source>
</evidence>
<evidence type="ECO:0000256" key="3">
    <source>
        <dbReference type="ARBA" id="ARBA00023277"/>
    </source>
</evidence>
<evidence type="ECO:0000256" key="6">
    <source>
        <dbReference type="ARBA" id="ARBA00060672"/>
    </source>
</evidence>
<dbReference type="PROSITE" id="PS01272">
    <property type="entry name" value="GCKR"/>
    <property type="match status" value="1"/>
</dbReference>
<dbReference type="InterPro" id="IPR040190">
    <property type="entry name" value="MURQ/GCKR"/>
</dbReference>
<evidence type="ECO:0000256" key="1">
    <source>
        <dbReference type="ARBA" id="ARBA00011738"/>
    </source>
</evidence>
<evidence type="ECO:0000256" key="11">
    <source>
        <dbReference type="ARBA" id="ARBA00084049"/>
    </source>
</evidence>
<comment type="pathway">
    <text evidence="12">Amino-sugar metabolism; N-acetylmuramate degradation.</text>
</comment>
<dbReference type="CDD" id="cd05007">
    <property type="entry name" value="SIS_Etherase"/>
    <property type="match status" value="1"/>
</dbReference>
<evidence type="ECO:0000256" key="5">
    <source>
        <dbReference type="ARBA" id="ARBA00060595"/>
    </source>
</evidence>
<dbReference type="NCBIfam" id="NF009222">
    <property type="entry name" value="PRK12570.1"/>
    <property type="match status" value="1"/>
</dbReference>
<keyword evidence="2 12" id="KW-0456">Lyase</keyword>
<keyword evidence="15" id="KW-0413">Isomerase</keyword>
<evidence type="ECO:0000256" key="10">
    <source>
        <dbReference type="ARBA" id="ARBA00077905"/>
    </source>
</evidence>
<dbReference type="AlphaFoldDB" id="A0A1M4RZ64"/>
<comment type="pathway">
    <text evidence="5">Amino-sugar metabolism; 1,6-anhydro-N-acetylmuramate degradation.</text>
</comment>
<feature type="active site" evidence="12">
    <location>
        <position position="126"/>
    </location>
</feature>